<dbReference type="AlphaFoldDB" id="A0A3D9UPI6"/>
<dbReference type="Proteomes" id="UP000256253">
    <property type="component" value="Unassembled WGS sequence"/>
</dbReference>
<evidence type="ECO:0000313" key="2">
    <source>
        <dbReference type="Proteomes" id="UP000256253"/>
    </source>
</evidence>
<gene>
    <name evidence="1" type="ORF">DFJ65_2425</name>
</gene>
<proteinExistence type="predicted"/>
<dbReference type="EMBL" id="QTUA01000001">
    <property type="protein sequence ID" value="REF31358.1"/>
    <property type="molecule type" value="Genomic_DNA"/>
</dbReference>
<accession>A0A3D9UPI6</accession>
<reference evidence="1 2" key="1">
    <citation type="submission" date="2018-08" db="EMBL/GenBank/DDBJ databases">
        <title>Sequencing the genomes of 1000 actinobacteria strains.</title>
        <authorList>
            <person name="Klenk H.-P."/>
        </authorList>
    </citation>
    <scope>NUCLEOTIDE SEQUENCE [LARGE SCALE GENOMIC DNA]</scope>
    <source>
        <strain evidence="1 2">DSM 22967</strain>
    </source>
</reference>
<keyword evidence="2" id="KW-1185">Reference proteome</keyword>
<evidence type="ECO:0000313" key="1">
    <source>
        <dbReference type="EMBL" id="REF31358.1"/>
    </source>
</evidence>
<organism evidence="1 2">
    <name type="scientific">Calidifontibacter indicus</name>
    <dbReference type="NCBI Taxonomy" id="419650"/>
    <lineage>
        <taxon>Bacteria</taxon>
        <taxon>Bacillati</taxon>
        <taxon>Actinomycetota</taxon>
        <taxon>Actinomycetes</taxon>
        <taxon>Micrococcales</taxon>
        <taxon>Dermacoccaceae</taxon>
        <taxon>Calidifontibacter</taxon>
    </lineage>
</organism>
<protein>
    <submittedName>
        <fullName evidence="1">Uncharacterized protein</fullName>
    </submittedName>
</protein>
<sequence length="50" mass="5379">MRAKKDGEALIQAGGAENICTQGSSFKVVDTTITCDVVDDDHVELTSRRP</sequence>
<name>A0A3D9UPI6_9MICO</name>
<comment type="caution">
    <text evidence="1">The sequence shown here is derived from an EMBL/GenBank/DDBJ whole genome shotgun (WGS) entry which is preliminary data.</text>
</comment>
<dbReference type="RefSeq" id="WP_170144081.1">
    <property type="nucleotide sequence ID" value="NZ_CBDRMH010000001.1"/>
</dbReference>